<proteinExistence type="predicted"/>
<feature type="transmembrane region" description="Helical" evidence="1">
    <location>
        <begin position="12"/>
        <end position="29"/>
    </location>
</feature>
<keyword evidence="3" id="KW-0378">Hydrolase</keyword>
<dbReference type="PANTHER" id="PTHR43283">
    <property type="entry name" value="BETA-LACTAMASE-RELATED"/>
    <property type="match status" value="1"/>
</dbReference>
<dbReference type="InterPro" id="IPR050789">
    <property type="entry name" value="Diverse_Enzym_Activities"/>
</dbReference>
<dbReference type="EMBL" id="CP019437">
    <property type="protein sequence ID" value="AQS48936.1"/>
    <property type="molecule type" value="Genomic_DNA"/>
</dbReference>
<protein>
    <submittedName>
        <fullName evidence="3">6-aminohexanoate hydrolase</fullName>
    </submittedName>
</protein>
<accession>A0ABN4X913</accession>
<dbReference type="RefSeq" id="WP_075776925.1">
    <property type="nucleotide sequence ID" value="NZ_CP019437.1"/>
</dbReference>
<dbReference type="Pfam" id="PF00144">
    <property type="entry name" value="Beta-lactamase"/>
    <property type="match status" value="1"/>
</dbReference>
<evidence type="ECO:0000256" key="1">
    <source>
        <dbReference type="SAM" id="Phobius"/>
    </source>
</evidence>
<dbReference type="InterPro" id="IPR012338">
    <property type="entry name" value="Beta-lactam/transpept-like"/>
</dbReference>
<dbReference type="Gene3D" id="3.40.710.10">
    <property type="entry name" value="DD-peptidase/beta-lactamase superfamily"/>
    <property type="match status" value="1"/>
</dbReference>
<dbReference type="SUPFAM" id="SSF56601">
    <property type="entry name" value="beta-lactamase/transpeptidase-like"/>
    <property type="match status" value="1"/>
</dbReference>
<sequence>MKQLGQKAMRGAIRVGMAAALPIAGLAWWKRDEIARLRAVNRLFEPDRIVGNFSNMPALFHSREIARGDGPVSDLPRGAEDALPDGVDDWIERRWITALVKLRHGQITHERYFRGTAPEDLRISWSMAKSFLSATLGILHHQGVIPDLDAPLTRFAPQLKGSGYDGVTIRDALVMSSGVAFNEDYLDFHSDINKMGRVLAMGRSMDAFAASLKIREAEPGARMLYVSIDTHVLGMVIAGATGADPAQVMGELLIVPMGLEAAPVMLTDGLGVSFVLGGLNLRTRDYARFGQMFLQKGFWNGRQIVPEDWVTKSTALQAPKGEGYGYQWWVPVDTADHGGDYFARGIYGQHIYVSPATDAVIAINAADWRFKEEGVEEENLAMLRRIAEVS</sequence>
<evidence type="ECO:0000259" key="2">
    <source>
        <dbReference type="Pfam" id="PF00144"/>
    </source>
</evidence>
<evidence type="ECO:0000313" key="3">
    <source>
        <dbReference type="EMBL" id="AQS48936.1"/>
    </source>
</evidence>
<organism evidence="3 4">
    <name type="scientific">Thioclava nitratireducens</name>
    <dbReference type="NCBI Taxonomy" id="1915078"/>
    <lineage>
        <taxon>Bacteria</taxon>
        <taxon>Pseudomonadati</taxon>
        <taxon>Pseudomonadota</taxon>
        <taxon>Alphaproteobacteria</taxon>
        <taxon>Rhodobacterales</taxon>
        <taxon>Paracoccaceae</taxon>
        <taxon>Thioclava</taxon>
    </lineage>
</organism>
<evidence type="ECO:0000313" key="4">
    <source>
        <dbReference type="Proteomes" id="UP000185622"/>
    </source>
</evidence>
<name>A0ABN4X913_9RHOB</name>
<keyword evidence="1" id="KW-0472">Membrane</keyword>
<dbReference type="GO" id="GO:0016787">
    <property type="term" value="F:hydrolase activity"/>
    <property type="evidence" value="ECO:0007669"/>
    <property type="project" value="UniProtKB-KW"/>
</dbReference>
<reference evidence="3 4" key="1">
    <citation type="submission" date="2017-01" db="EMBL/GenBank/DDBJ databases">
        <title>The complete genome sequence of a sulfur-oxidizing marine bacterium Thioclava sp. 25B10_4T.</title>
        <authorList>
            <person name="Liu Y."/>
            <person name="Lai Q."/>
            <person name="Shao Z."/>
        </authorList>
    </citation>
    <scope>NUCLEOTIDE SEQUENCE [LARGE SCALE GENOMIC DNA]</scope>
    <source>
        <strain evidence="3 4">25B10_4</strain>
    </source>
</reference>
<keyword evidence="1" id="KW-1133">Transmembrane helix</keyword>
<keyword evidence="4" id="KW-1185">Reference proteome</keyword>
<feature type="domain" description="Beta-lactamase-related" evidence="2">
    <location>
        <begin position="99"/>
        <end position="369"/>
    </location>
</feature>
<gene>
    <name evidence="3" type="ORF">BMG03_14925</name>
</gene>
<keyword evidence="1" id="KW-0812">Transmembrane</keyword>
<dbReference type="InterPro" id="IPR001466">
    <property type="entry name" value="Beta-lactam-related"/>
</dbReference>
<dbReference type="PANTHER" id="PTHR43283:SF14">
    <property type="entry name" value="BLL8153 PROTEIN"/>
    <property type="match status" value="1"/>
</dbReference>
<dbReference type="Proteomes" id="UP000185622">
    <property type="component" value="Chromosome"/>
</dbReference>